<dbReference type="GO" id="GO:0003677">
    <property type="term" value="F:DNA binding"/>
    <property type="evidence" value="ECO:0007669"/>
    <property type="project" value="InterPro"/>
</dbReference>
<dbReference type="SUPFAM" id="SSF53335">
    <property type="entry name" value="S-adenosyl-L-methionine-dependent methyltransferases"/>
    <property type="match status" value="1"/>
</dbReference>
<comment type="catalytic activity">
    <reaction evidence="7">
        <text>a 2'-deoxycytidine in DNA + S-adenosyl-L-methionine = an N(4)-methyl-2'-deoxycytidine in DNA + S-adenosyl-L-homocysteine + H(+)</text>
        <dbReference type="Rhea" id="RHEA:16857"/>
        <dbReference type="Rhea" id="RHEA-COMP:11369"/>
        <dbReference type="Rhea" id="RHEA-COMP:13674"/>
        <dbReference type="ChEBI" id="CHEBI:15378"/>
        <dbReference type="ChEBI" id="CHEBI:57856"/>
        <dbReference type="ChEBI" id="CHEBI:59789"/>
        <dbReference type="ChEBI" id="CHEBI:85452"/>
        <dbReference type="ChEBI" id="CHEBI:137933"/>
        <dbReference type="EC" id="2.1.1.113"/>
    </reaction>
</comment>
<evidence type="ECO:0000256" key="6">
    <source>
        <dbReference type="ARBA" id="ARBA00022747"/>
    </source>
</evidence>
<dbReference type="GO" id="GO:0032259">
    <property type="term" value="P:methylation"/>
    <property type="evidence" value="ECO:0007669"/>
    <property type="project" value="UniProtKB-KW"/>
</dbReference>
<dbReference type="GO" id="GO:0009307">
    <property type="term" value="P:DNA restriction-modification system"/>
    <property type="evidence" value="ECO:0007669"/>
    <property type="project" value="UniProtKB-KW"/>
</dbReference>
<keyword evidence="3" id="KW-0489">Methyltransferase</keyword>
<evidence type="ECO:0000256" key="4">
    <source>
        <dbReference type="ARBA" id="ARBA00022679"/>
    </source>
</evidence>
<reference evidence="8" key="1">
    <citation type="journal article" date="2015" name="Nature">
        <title>Complex archaea that bridge the gap between prokaryotes and eukaryotes.</title>
        <authorList>
            <person name="Spang A."/>
            <person name="Saw J.H."/>
            <person name="Jorgensen S.L."/>
            <person name="Zaremba-Niedzwiedzka K."/>
            <person name="Martijn J."/>
            <person name="Lind A.E."/>
            <person name="van Eijk R."/>
            <person name="Schleper C."/>
            <person name="Guy L."/>
            <person name="Ettema T.J."/>
        </authorList>
    </citation>
    <scope>NUCLEOTIDE SEQUENCE</scope>
</reference>
<evidence type="ECO:0000256" key="3">
    <source>
        <dbReference type="ARBA" id="ARBA00022603"/>
    </source>
</evidence>
<evidence type="ECO:0000256" key="5">
    <source>
        <dbReference type="ARBA" id="ARBA00022691"/>
    </source>
</evidence>
<keyword evidence="6" id="KW-0680">Restriction system</keyword>
<gene>
    <name evidence="8" type="ORF">LCGC14_1702460</name>
</gene>
<dbReference type="GO" id="GO:0015667">
    <property type="term" value="F:site-specific DNA-methyltransferase (cytosine-N4-specific) activity"/>
    <property type="evidence" value="ECO:0007669"/>
    <property type="project" value="UniProtKB-EC"/>
</dbReference>
<organism evidence="8">
    <name type="scientific">marine sediment metagenome</name>
    <dbReference type="NCBI Taxonomy" id="412755"/>
    <lineage>
        <taxon>unclassified sequences</taxon>
        <taxon>metagenomes</taxon>
        <taxon>ecological metagenomes</taxon>
    </lineage>
</organism>
<dbReference type="EC" id="2.1.1.113" evidence="2"/>
<evidence type="ECO:0000256" key="1">
    <source>
        <dbReference type="ARBA" id="ARBA00010203"/>
    </source>
</evidence>
<evidence type="ECO:0000256" key="7">
    <source>
        <dbReference type="ARBA" id="ARBA00049120"/>
    </source>
</evidence>
<sequence>MKTTTCLLRLSETENNLLTYKSKLLGTSKSKLFREAALKYWSDDFDAGGLLELYKSSDKENKQLLVETIAAYYRQNGYPHHKLTNYELNSGMKTLVRTKSPLLENDHLQTNTVGLALANYFHPHMVKVPCLEKYRTPYEQFEDDDLLKDAIRRWMELNKKPDPSGLRRILRTRDKVRSVVNFKPAISLFLYNAYAHKDSWCLDPCMGFGGRLCGVIAANKNLLYHGIDVDAETCVGNARLAGFYHDLYDVGIEKKRTWQFRFKMDMGCAEDIMLTLPDETYGLIFTSPPFFQIEKYSKNPAQSYLRYPEYEIWRNKFLFTLIKESFRLCKKGGYLILNLKDYKKHPIATDAVKFAESVGFRLIRTYSQRLA</sequence>
<dbReference type="Gene3D" id="3.40.50.150">
    <property type="entry name" value="Vaccinia Virus protein VP39"/>
    <property type="match status" value="1"/>
</dbReference>
<dbReference type="AlphaFoldDB" id="A0A0F9HH94"/>
<dbReference type="EMBL" id="LAZR01015062">
    <property type="protein sequence ID" value="KKM14806.1"/>
    <property type="molecule type" value="Genomic_DNA"/>
</dbReference>
<protein>
    <recommendedName>
        <fullName evidence="2">site-specific DNA-methyltransferase (cytosine-N(4)-specific)</fullName>
        <ecNumber evidence="2">2.1.1.113</ecNumber>
    </recommendedName>
</protein>
<feature type="non-terminal residue" evidence="8">
    <location>
        <position position="371"/>
    </location>
</feature>
<name>A0A0F9HH94_9ZZZZ</name>
<accession>A0A0F9HH94</accession>
<proteinExistence type="inferred from homology"/>
<keyword evidence="5" id="KW-0949">S-adenosyl-L-methionine</keyword>
<evidence type="ECO:0000313" key="8">
    <source>
        <dbReference type="EMBL" id="KKM14806.1"/>
    </source>
</evidence>
<dbReference type="PROSITE" id="PS00093">
    <property type="entry name" value="N4_MTASE"/>
    <property type="match status" value="1"/>
</dbReference>
<comment type="similarity">
    <text evidence="1">Belongs to the N(4)/N(6)-methyltransferase family. N(4) subfamily.</text>
</comment>
<dbReference type="InterPro" id="IPR017985">
    <property type="entry name" value="MeTrfase_CN4_CS"/>
</dbReference>
<keyword evidence="4" id="KW-0808">Transferase</keyword>
<comment type="caution">
    <text evidence="8">The sequence shown here is derived from an EMBL/GenBank/DDBJ whole genome shotgun (WGS) entry which is preliminary data.</text>
</comment>
<dbReference type="InterPro" id="IPR029063">
    <property type="entry name" value="SAM-dependent_MTases_sf"/>
</dbReference>
<evidence type="ECO:0000256" key="2">
    <source>
        <dbReference type="ARBA" id="ARBA00012185"/>
    </source>
</evidence>